<dbReference type="InterPro" id="IPR001895">
    <property type="entry name" value="RASGEF_cat_dom"/>
</dbReference>
<evidence type="ECO:0000256" key="1">
    <source>
        <dbReference type="ARBA" id="ARBA00022658"/>
    </source>
</evidence>
<dbReference type="STRING" id="93625.A0A409XEJ0"/>
<dbReference type="GO" id="GO:0005886">
    <property type="term" value="C:plasma membrane"/>
    <property type="evidence" value="ECO:0007669"/>
    <property type="project" value="TreeGrafter"/>
</dbReference>
<accession>A0A409XEJ0</accession>
<reference evidence="7 8" key="1">
    <citation type="journal article" date="2018" name="Evol. Lett.">
        <title>Horizontal gene cluster transfer increased hallucinogenic mushroom diversity.</title>
        <authorList>
            <person name="Reynolds H.T."/>
            <person name="Vijayakumar V."/>
            <person name="Gluck-Thaler E."/>
            <person name="Korotkin H.B."/>
            <person name="Matheny P.B."/>
            <person name="Slot J.C."/>
        </authorList>
    </citation>
    <scope>NUCLEOTIDE SEQUENCE [LARGE SCALE GENOMIC DNA]</scope>
    <source>
        <strain evidence="7 8">2631</strain>
    </source>
</reference>
<dbReference type="Proteomes" id="UP000283269">
    <property type="component" value="Unassembled WGS sequence"/>
</dbReference>
<evidence type="ECO:0000256" key="3">
    <source>
        <dbReference type="SAM" id="MobiDB-lite"/>
    </source>
</evidence>
<dbReference type="Gene3D" id="1.20.930.20">
    <property type="entry name" value="Adaptor protein Cbl, N-terminal domain"/>
    <property type="match status" value="1"/>
</dbReference>
<feature type="compositionally biased region" description="Polar residues" evidence="3">
    <location>
        <begin position="604"/>
        <end position="614"/>
    </location>
</feature>
<dbReference type="GO" id="GO:0007166">
    <property type="term" value="P:cell surface receptor signaling pathway"/>
    <property type="evidence" value="ECO:0007669"/>
    <property type="project" value="InterPro"/>
</dbReference>
<dbReference type="InterPro" id="IPR023578">
    <property type="entry name" value="Ras_GEF_dom_sf"/>
</dbReference>
<keyword evidence="1 2" id="KW-0344">Guanine-nucleotide releasing factor</keyword>
<feature type="domain" description="N-terminal Ras-GEF" evidence="6">
    <location>
        <begin position="661"/>
        <end position="786"/>
    </location>
</feature>
<dbReference type="PROSITE" id="PS50212">
    <property type="entry name" value="RASGEF_NTER"/>
    <property type="match status" value="1"/>
</dbReference>
<dbReference type="Pfam" id="PF00618">
    <property type="entry name" value="RasGEF_N"/>
    <property type="match status" value="1"/>
</dbReference>
<evidence type="ECO:0000313" key="8">
    <source>
        <dbReference type="Proteomes" id="UP000283269"/>
    </source>
</evidence>
<sequence>MSLSDLLALSGVPGLSAGVKILTSTYQGIENVKLYKEQCRDMSGRCVSLMVALRDSSQGLEGSKALEIADEIELIIVNIHRKVKEWASWPHVKSFLQQKEIKEGIVRLSRDIDAAMMKFSIQINMEMTRSQMESKAIQERDKAEIREVLQVIVKSTDDMKALMNMQSSVDFRPVEQMMQSLQTELMDPYLQPKEEEVFKAGLWELHEKTSKLPPLTDLTGQVTLSSHNTVAKGSFNDIYQGQWLDREPVALRLPRTLANNPEAQQRLQREVSIWRELNHPNVVPLYGVIYMDEDLYSVSPWMDNGTAIAYLKKFPSADRIKLLIDAATGLEYLHTRGIVHGDLRGCGQGMTSSQSINPRWFAPELLQNAPVSTHSDVWSFGMVCLELLSGDVPYSNITRDIAVLRELDNGKLPEHPGRGKASQGLSDQMWTLMQTCWQKRPESRPSIASLKSELLEIKNRVISNGTDSKPSLSKRWTRFTSTRNDNRPSTGNNDRRPSTASSVMTTMSSMSSQRVPPAPSLEHRKQDELSPLVSSPNRGFFQKHVEPVYPRKNSTSSCNSSSSSNPVVNIDFDSSWSAPSPTSPRSDSRIRFGTDSPRLEPPAVSSSLPVNPGSHFQQIERSQSYDVSSTARSVRSSNSSVHITGPLREAVSDPRIIVNTQNGIIISGTLEGLVDRLITNFNLRSDVEYRDVLLTACADFTTPEDLFTVLSRRFYEADSKVDEHPEDRVAIQYNIFMVITHWISHQHLHIDYQLLWQMRNFCETAIRTKSSTTMVNKASDLLALVVGRAKIENSTPSILVPGRKLLQASQIKPKDLAIALTLLEGDKYKILVPSDYIAQLRRHAGYNNVEGVYTTNNKIILWVKDSILHFDSAQDRASVLKFFIHTAMECRKLRNFSSLVAIATALHSTPIERLRLTKAELTPQMQVKLDGLEDIINPNGNHRAYREALNEAINPEEKDYCIPWLAVHLKELHLVLQRYPTTLPGSDGKPLINFQRYVKFMAQVKESIHYKPPNLERYRQQGQLDYLENQLRNLQLSDNPDEELMTRSNKYEAQETVDYRTRKPQLRTLGFKTS</sequence>
<dbReference type="InterPro" id="IPR011009">
    <property type="entry name" value="Kinase-like_dom_sf"/>
</dbReference>
<dbReference type="SUPFAM" id="SSF48366">
    <property type="entry name" value="Ras GEF"/>
    <property type="match status" value="1"/>
</dbReference>
<keyword evidence="8" id="KW-1185">Reference proteome</keyword>
<dbReference type="GO" id="GO:0007265">
    <property type="term" value="P:Ras protein signal transduction"/>
    <property type="evidence" value="ECO:0007669"/>
    <property type="project" value="TreeGrafter"/>
</dbReference>
<dbReference type="Gene3D" id="1.10.840.10">
    <property type="entry name" value="Ras guanine-nucleotide exchange factors catalytic domain"/>
    <property type="match status" value="1"/>
</dbReference>
<comment type="caution">
    <text evidence="7">The sequence shown here is derived from an EMBL/GenBank/DDBJ whole genome shotgun (WGS) entry which is preliminary data.</text>
</comment>
<evidence type="ECO:0000259" key="4">
    <source>
        <dbReference type="PROSITE" id="PS50009"/>
    </source>
</evidence>
<feature type="region of interest" description="Disordered" evidence="3">
    <location>
        <begin position="574"/>
        <end position="614"/>
    </location>
</feature>
<dbReference type="PANTHER" id="PTHR23113">
    <property type="entry name" value="GUANINE NUCLEOTIDE EXCHANGE FACTOR"/>
    <property type="match status" value="1"/>
</dbReference>
<feature type="compositionally biased region" description="Polar residues" evidence="3">
    <location>
        <begin position="478"/>
        <end position="492"/>
    </location>
</feature>
<protein>
    <recommendedName>
        <fullName evidence="9">Protein kinase domain-containing protein</fullName>
    </recommendedName>
</protein>
<dbReference type="PROSITE" id="PS50009">
    <property type="entry name" value="RASGEF_CAT"/>
    <property type="match status" value="1"/>
</dbReference>
<dbReference type="InterPro" id="IPR000719">
    <property type="entry name" value="Prot_kinase_dom"/>
</dbReference>
<feature type="domain" description="Protein kinase" evidence="5">
    <location>
        <begin position="224"/>
        <end position="455"/>
    </location>
</feature>
<dbReference type="Pfam" id="PF00617">
    <property type="entry name" value="RasGEF"/>
    <property type="match status" value="1"/>
</dbReference>
<feature type="compositionally biased region" description="Low complexity" evidence="3">
    <location>
        <begin position="498"/>
        <end position="512"/>
    </location>
</feature>
<proteinExistence type="predicted"/>
<feature type="region of interest" description="Disordered" evidence="3">
    <location>
        <begin position="463"/>
        <end position="538"/>
    </location>
</feature>
<dbReference type="OrthoDB" id="4062651at2759"/>
<dbReference type="SMART" id="SM00147">
    <property type="entry name" value="RasGEF"/>
    <property type="match status" value="1"/>
</dbReference>
<feature type="compositionally biased region" description="Polar residues" evidence="3">
    <location>
        <begin position="574"/>
        <end position="585"/>
    </location>
</feature>
<dbReference type="CDD" id="cd21037">
    <property type="entry name" value="MLKL_NTD"/>
    <property type="match status" value="1"/>
</dbReference>
<dbReference type="InterPro" id="IPR036964">
    <property type="entry name" value="RASGEF_cat_dom_sf"/>
</dbReference>
<dbReference type="PANTHER" id="PTHR23113:SF368">
    <property type="entry name" value="CELL DIVISION CONTROL PROTEIN 25"/>
    <property type="match status" value="1"/>
</dbReference>
<dbReference type="EMBL" id="NHYD01001946">
    <property type="protein sequence ID" value="PPQ89057.1"/>
    <property type="molecule type" value="Genomic_DNA"/>
</dbReference>
<dbReference type="GO" id="GO:0005524">
    <property type="term" value="F:ATP binding"/>
    <property type="evidence" value="ECO:0007669"/>
    <property type="project" value="InterPro"/>
</dbReference>
<evidence type="ECO:0008006" key="9">
    <source>
        <dbReference type="Google" id="ProtNLM"/>
    </source>
</evidence>
<dbReference type="InterPro" id="IPR000651">
    <property type="entry name" value="Ras-like_Gua-exchang_fac_N"/>
</dbReference>
<dbReference type="InterPro" id="IPR036537">
    <property type="entry name" value="Adaptor_Cbl_N_dom_sf"/>
</dbReference>
<dbReference type="InterPro" id="IPR008937">
    <property type="entry name" value="Ras-like_GEF"/>
</dbReference>
<dbReference type="GO" id="GO:0005085">
    <property type="term" value="F:guanyl-nucleotide exchange factor activity"/>
    <property type="evidence" value="ECO:0007669"/>
    <property type="project" value="UniProtKB-KW"/>
</dbReference>
<dbReference type="InterPro" id="IPR059179">
    <property type="entry name" value="MLKL-like_MCAfunc"/>
</dbReference>
<dbReference type="Pfam" id="PF07714">
    <property type="entry name" value="PK_Tyr_Ser-Thr"/>
    <property type="match status" value="2"/>
</dbReference>
<dbReference type="CDD" id="cd06224">
    <property type="entry name" value="REM"/>
    <property type="match status" value="1"/>
</dbReference>
<dbReference type="Gene3D" id="1.10.510.10">
    <property type="entry name" value="Transferase(Phosphotransferase) domain 1"/>
    <property type="match status" value="2"/>
</dbReference>
<dbReference type="InParanoid" id="A0A409XEJ0"/>
<dbReference type="PROSITE" id="PS50011">
    <property type="entry name" value="PROTEIN_KINASE_DOM"/>
    <property type="match status" value="1"/>
</dbReference>
<evidence type="ECO:0000259" key="5">
    <source>
        <dbReference type="PROSITE" id="PS50011"/>
    </source>
</evidence>
<feature type="domain" description="Ras-GEF" evidence="4">
    <location>
        <begin position="812"/>
        <end position="1054"/>
    </location>
</feature>
<dbReference type="AlphaFoldDB" id="A0A409XEJ0"/>
<organism evidence="7 8">
    <name type="scientific">Psilocybe cyanescens</name>
    <dbReference type="NCBI Taxonomy" id="93625"/>
    <lineage>
        <taxon>Eukaryota</taxon>
        <taxon>Fungi</taxon>
        <taxon>Dikarya</taxon>
        <taxon>Basidiomycota</taxon>
        <taxon>Agaricomycotina</taxon>
        <taxon>Agaricomycetes</taxon>
        <taxon>Agaricomycetidae</taxon>
        <taxon>Agaricales</taxon>
        <taxon>Agaricineae</taxon>
        <taxon>Strophariaceae</taxon>
        <taxon>Psilocybe</taxon>
    </lineage>
</organism>
<gene>
    <name evidence="7" type="ORF">CVT25_006429</name>
</gene>
<dbReference type="SUPFAM" id="SSF56112">
    <property type="entry name" value="Protein kinase-like (PK-like)"/>
    <property type="match status" value="1"/>
</dbReference>
<evidence type="ECO:0000313" key="7">
    <source>
        <dbReference type="EMBL" id="PPQ89057.1"/>
    </source>
</evidence>
<dbReference type="GO" id="GO:0004672">
    <property type="term" value="F:protein kinase activity"/>
    <property type="evidence" value="ECO:0007669"/>
    <property type="project" value="InterPro"/>
</dbReference>
<evidence type="ECO:0000256" key="2">
    <source>
        <dbReference type="PROSITE-ProRule" id="PRU00168"/>
    </source>
</evidence>
<dbReference type="Gene3D" id="1.20.870.10">
    <property type="entry name" value="Son of sevenless (SoS) protein Chain: S domain 1"/>
    <property type="match status" value="1"/>
</dbReference>
<dbReference type="InterPro" id="IPR001245">
    <property type="entry name" value="Ser-Thr/Tyr_kinase_cat_dom"/>
</dbReference>
<evidence type="ECO:0000259" key="6">
    <source>
        <dbReference type="PROSITE" id="PS50212"/>
    </source>
</evidence>
<name>A0A409XEJ0_PSICY</name>